<dbReference type="InterPro" id="IPR006901">
    <property type="entry name" value="TrmK"/>
</dbReference>
<gene>
    <name evidence="1" type="ORF">D5F11_000825</name>
</gene>
<dbReference type="RefSeq" id="WP_120114949.1">
    <property type="nucleotide sequence ID" value="NZ_BORI01000002.1"/>
</dbReference>
<dbReference type="PIRSF" id="PIRSF018637">
    <property type="entry name" value="TrmK"/>
    <property type="match status" value="1"/>
</dbReference>
<dbReference type="Gene3D" id="1.10.287.1890">
    <property type="match status" value="1"/>
</dbReference>
<protein>
    <submittedName>
        <fullName evidence="1">tRNA (Adenine-N(1))-methyltransferase</fullName>
    </submittedName>
</protein>
<dbReference type="Pfam" id="PF04816">
    <property type="entry name" value="TrmK"/>
    <property type="match status" value="1"/>
</dbReference>
<dbReference type="PANTHER" id="PTHR38451:SF1">
    <property type="entry name" value="TRNA (ADENINE(22)-N(1))-METHYLTRANSFERASE"/>
    <property type="match status" value="1"/>
</dbReference>
<dbReference type="InterPro" id="IPR029063">
    <property type="entry name" value="SAM-dependent_MTases_sf"/>
</dbReference>
<dbReference type="GO" id="GO:0032259">
    <property type="term" value="P:methylation"/>
    <property type="evidence" value="ECO:0007669"/>
    <property type="project" value="UniProtKB-KW"/>
</dbReference>
<sequence length="232" mass="26027">MNENQLSKRLHYVASYIKKGMKIADIGSDHAYLPCYAIKQGTASFAVAGEIAEGPFRSAKEQVEKVQLGHLIDVRKGDGLEVVEPKEVDCIVIAGMGGPLIAQILDSGKEKLDGVSRLVLQPNIGAEHIRHWLLENGWKLIDEQILEEDGKIYEVLAAERGFPSKPYNPGELLLGPFLLKKKNEVFEKKWLSELKVWQNILNSMDKSKGRPETEKKKQELLKKMAIVKEALK</sequence>
<reference evidence="1 2" key="1">
    <citation type="submission" date="2018-12" db="EMBL/GenBank/DDBJ databases">
        <authorList>
            <person name="Sun L."/>
            <person name="Chen Z."/>
        </authorList>
    </citation>
    <scope>NUCLEOTIDE SEQUENCE [LARGE SCALE GENOMIC DNA]</scope>
    <source>
        <strain evidence="1 2">LMG 29736</strain>
    </source>
</reference>
<dbReference type="PANTHER" id="PTHR38451">
    <property type="entry name" value="TRNA (ADENINE(22)-N(1))-METHYLTRANSFERASE"/>
    <property type="match status" value="1"/>
</dbReference>
<dbReference type="SUPFAM" id="SSF53335">
    <property type="entry name" value="S-adenosyl-L-methionine-dependent methyltransferases"/>
    <property type="match status" value="1"/>
</dbReference>
<evidence type="ECO:0000313" key="2">
    <source>
        <dbReference type="Proteomes" id="UP000287296"/>
    </source>
</evidence>
<dbReference type="GO" id="GO:0160105">
    <property type="term" value="F:tRNA (adenine(22)-N1)-methyltransferase activity"/>
    <property type="evidence" value="ECO:0007669"/>
    <property type="project" value="InterPro"/>
</dbReference>
<accession>A0A429XDC8</accession>
<proteinExistence type="predicted"/>
<dbReference type="EMBL" id="QYTW02000001">
    <property type="protein sequence ID" value="RST61465.1"/>
    <property type="molecule type" value="Genomic_DNA"/>
</dbReference>
<dbReference type="OrthoDB" id="5881184at2"/>
<dbReference type="Gene3D" id="3.40.50.150">
    <property type="entry name" value="Vaccinia Virus protein VP39"/>
    <property type="match status" value="1"/>
</dbReference>
<comment type="caution">
    <text evidence="1">The sequence shown here is derived from an EMBL/GenBank/DDBJ whole genome shotgun (WGS) entry which is preliminary data.</text>
</comment>
<dbReference type="AlphaFoldDB" id="A0A429XDC8"/>
<keyword evidence="1" id="KW-0489">Methyltransferase</keyword>
<name>A0A429XDC8_SIMTE</name>
<dbReference type="Proteomes" id="UP000287296">
    <property type="component" value="Unassembled WGS sequence"/>
</dbReference>
<organism evidence="1 2">
    <name type="scientific">Siminovitchia terrae</name>
    <name type="common">Bacillus terrae</name>
    <dbReference type="NCBI Taxonomy" id="1914933"/>
    <lineage>
        <taxon>Bacteria</taxon>
        <taxon>Bacillati</taxon>
        <taxon>Bacillota</taxon>
        <taxon>Bacilli</taxon>
        <taxon>Bacillales</taxon>
        <taxon>Bacillaceae</taxon>
        <taxon>Siminovitchia</taxon>
    </lineage>
</organism>
<keyword evidence="1" id="KW-0808">Transferase</keyword>
<evidence type="ECO:0000313" key="1">
    <source>
        <dbReference type="EMBL" id="RST61465.1"/>
    </source>
</evidence>